<keyword evidence="2" id="KW-1185">Reference proteome</keyword>
<dbReference type="NCBIfam" id="NF041366">
    <property type="entry name" value="GntA_guanitoxin"/>
    <property type="match status" value="1"/>
</dbReference>
<evidence type="ECO:0000313" key="2">
    <source>
        <dbReference type="Proteomes" id="UP000256253"/>
    </source>
</evidence>
<dbReference type="PANTHER" id="PTHR40045">
    <property type="entry name" value="YCGG FAMILY PROTEIN"/>
    <property type="match status" value="1"/>
</dbReference>
<sequence>MQVAVTPVARDRLADRSGECARPVNSKVHTMSTTHESDRLSDLADMVAQPEYPCLGARSVFRRDNVTSIDLGELGDPTSARDLGKALAVYGRSADPTGPFQSFIATFDGPVIDDERAFEDLLWRTLQQLHDGDDLPWARGVGADPDAAHFAFSYAGVAYFVVGLHPNSSRVARRAPKPCLVFNLHEQFELLREQGGFERMRDLIRARDRALQGSVNPMAVDHGDSSEARQYSGRAVEPDWHAPFVPQETR</sequence>
<evidence type="ECO:0000313" key="1">
    <source>
        <dbReference type="EMBL" id="REF29786.1"/>
    </source>
</evidence>
<dbReference type="Pfam" id="PF08892">
    <property type="entry name" value="YqcI_YcgG"/>
    <property type="match status" value="1"/>
</dbReference>
<evidence type="ECO:0008006" key="3">
    <source>
        <dbReference type="Google" id="ProtNLM"/>
    </source>
</evidence>
<dbReference type="InterPro" id="IPR014988">
    <property type="entry name" value="Uncharacterised_YqcI/YcgG"/>
</dbReference>
<reference evidence="1 2" key="1">
    <citation type="submission" date="2018-08" db="EMBL/GenBank/DDBJ databases">
        <title>Sequencing the genomes of 1000 actinobacteria strains.</title>
        <authorList>
            <person name="Klenk H.-P."/>
        </authorList>
    </citation>
    <scope>NUCLEOTIDE SEQUENCE [LARGE SCALE GENOMIC DNA]</scope>
    <source>
        <strain evidence="1 2">DSM 22967</strain>
    </source>
</reference>
<comment type="caution">
    <text evidence="1">The sequence shown here is derived from an EMBL/GenBank/DDBJ whole genome shotgun (WGS) entry which is preliminary data.</text>
</comment>
<dbReference type="PANTHER" id="PTHR40045:SF1">
    <property type="entry name" value="YQCI_YCGG FAMILY PROTEIN"/>
    <property type="match status" value="1"/>
</dbReference>
<dbReference type="Proteomes" id="UP000256253">
    <property type="component" value="Unassembled WGS sequence"/>
</dbReference>
<protein>
    <recommendedName>
        <fullName evidence="3">YqcI/YcgG family protein</fullName>
    </recommendedName>
</protein>
<name>A0A3D9UKD8_9MICO</name>
<dbReference type="AlphaFoldDB" id="A0A3D9UKD8"/>
<accession>A0A3D9UKD8</accession>
<gene>
    <name evidence="1" type="ORF">DFJ65_0755</name>
</gene>
<dbReference type="OrthoDB" id="283514at2"/>
<organism evidence="1 2">
    <name type="scientific">Calidifontibacter indicus</name>
    <dbReference type="NCBI Taxonomy" id="419650"/>
    <lineage>
        <taxon>Bacteria</taxon>
        <taxon>Bacillati</taxon>
        <taxon>Actinomycetota</taxon>
        <taxon>Actinomycetes</taxon>
        <taxon>Micrococcales</taxon>
        <taxon>Dermacoccaceae</taxon>
        <taxon>Calidifontibacter</taxon>
    </lineage>
</organism>
<proteinExistence type="predicted"/>
<dbReference type="EMBL" id="QTUA01000001">
    <property type="protein sequence ID" value="REF29786.1"/>
    <property type="molecule type" value="Genomic_DNA"/>
</dbReference>